<evidence type="ECO:0000313" key="3">
    <source>
        <dbReference type="EMBL" id="ACV38312.1"/>
    </source>
</evidence>
<evidence type="ECO:0000256" key="1">
    <source>
        <dbReference type="ARBA" id="ARBA00008909"/>
    </source>
</evidence>
<organism evidence="3 4">
    <name type="scientific">Leptotrichia buccalis (strain ATCC 14201 / DSM 1135 / JCM 12969 / NCTC 10249 / C-1013-b)</name>
    <dbReference type="NCBI Taxonomy" id="523794"/>
    <lineage>
        <taxon>Bacteria</taxon>
        <taxon>Fusobacteriati</taxon>
        <taxon>Fusobacteriota</taxon>
        <taxon>Fusobacteriia</taxon>
        <taxon>Fusobacteriales</taxon>
        <taxon>Leptotrichiaceae</taxon>
        <taxon>Leptotrichia</taxon>
    </lineage>
</organism>
<keyword evidence="4" id="KW-1185">Reference proteome</keyword>
<dbReference type="RefSeq" id="WP_012806495.1">
    <property type="nucleotide sequence ID" value="NC_013192.1"/>
</dbReference>
<dbReference type="Proteomes" id="UP000001910">
    <property type="component" value="Chromosome"/>
</dbReference>
<dbReference type="AlphaFoldDB" id="C7NEB7"/>
<dbReference type="InterPro" id="IPR000989">
    <property type="entry name" value="Rep"/>
</dbReference>
<dbReference type="EMBL" id="CP001685">
    <property type="protein sequence ID" value="ACV38312.1"/>
    <property type="molecule type" value="Genomic_DNA"/>
</dbReference>
<evidence type="ECO:0000256" key="2">
    <source>
        <dbReference type="ARBA" id="ARBA00022705"/>
    </source>
</evidence>
<dbReference type="Pfam" id="PF01446">
    <property type="entry name" value="Rep_1"/>
    <property type="match status" value="1"/>
</dbReference>
<dbReference type="HOGENOM" id="CLU_1110372_0_0_0"/>
<evidence type="ECO:0000313" key="4">
    <source>
        <dbReference type="Proteomes" id="UP000001910"/>
    </source>
</evidence>
<protein>
    <submittedName>
        <fullName evidence="3">Uncharacterized protein</fullName>
    </submittedName>
</protein>
<dbReference type="STRING" id="523794.Lebu_0396"/>
<name>C7NEB7_LEPBD</name>
<dbReference type="KEGG" id="lba:Lebu_0396"/>
<gene>
    <name evidence="3" type="ordered locus">Lebu_0396</name>
</gene>
<reference evidence="3 4" key="1">
    <citation type="journal article" date="2009" name="Stand. Genomic Sci.">
        <title>Complete genome sequence of Leptotrichia buccalis type strain (C-1013-b).</title>
        <authorList>
            <person name="Ivanova N."/>
            <person name="Gronow S."/>
            <person name="Lapidus A."/>
            <person name="Copeland A."/>
            <person name="Glavina Del Rio T."/>
            <person name="Nolan M."/>
            <person name="Lucas S."/>
            <person name="Chen F."/>
            <person name="Tice H."/>
            <person name="Cheng J.F."/>
            <person name="Saunders E."/>
            <person name="Bruce D."/>
            <person name="Goodwin L."/>
            <person name="Brettin T."/>
            <person name="Detter J.C."/>
            <person name="Han C."/>
            <person name="Pitluck S."/>
            <person name="Mikhailova N."/>
            <person name="Pati A."/>
            <person name="Mavrommatis K."/>
            <person name="Chen A."/>
            <person name="Palaniappan K."/>
            <person name="Land M."/>
            <person name="Hauser L."/>
            <person name="Chang Y.J."/>
            <person name="Jeffries C.D."/>
            <person name="Chain P."/>
            <person name="Rohde C."/>
            <person name="Goker M."/>
            <person name="Bristow J."/>
            <person name="Eisen J.A."/>
            <person name="Markowitz V."/>
            <person name="Hugenholtz P."/>
            <person name="Kyrpides N.C."/>
            <person name="Klenk H.P."/>
        </authorList>
    </citation>
    <scope>NUCLEOTIDE SEQUENCE [LARGE SCALE GENOMIC DNA]</scope>
    <source>
        <strain evidence="4">ATCC 14201 / DSM 1135 / JCM 12969 / NCTC 10249 / C-1013-b</strain>
    </source>
</reference>
<dbReference type="GO" id="GO:0003677">
    <property type="term" value="F:DNA binding"/>
    <property type="evidence" value="ECO:0007669"/>
    <property type="project" value="InterPro"/>
</dbReference>
<dbReference type="OrthoDB" id="82247at2"/>
<comment type="similarity">
    <text evidence="1">Belongs to the Gram-positive plasmids replication protein type 1 family.</text>
</comment>
<accession>C7NEB7</accession>
<sequence>MIKIDTEKVKEEKENYYLKALEWYSEYEIISKSEYSSINTCFNNYIECHENSMKFTKNLRCKRRSCPICDEIDRSAKYFEIMKKIENFKNRYLIFILTINGKNVEIDDKSRLQNELNVVRTNFNKLVKSPFLKKTVKGYLRVMEIAYNPERNSFLPHLHILLFTIKGIYKHFKMKKLKEMIQTKWNILNGFKTNVHLEKLGTEEKIQKTVSYLTHSKKKRLKNFFDNDENKTILSAYLNIIKRKRIYHWSKFKE</sequence>
<proteinExistence type="inferred from homology"/>
<dbReference type="GO" id="GO:0006260">
    <property type="term" value="P:DNA replication"/>
    <property type="evidence" value="ECO:0007669"/>
    <property type="project" value="UniProtKB-KW"/>
</dbReference>
<keyword evidence="2" id="KW-0235">DNA replication</keyword>